<dbReference type="Proteomes" id="UP000323011">
    <property type="component" value="Unassembled WGS sequence"/>
</dbReference>
<evidence type="ECO:0000313" key="3">
    <source>
        <dbReference type="EMBL" id="KAA0156622.1"/>
    </source>
</evidence>
<dbReference type="AlphaFoldDB" id="A0A5A8CU00"/>
<evidence type="ECO:0000256" key="1">
    <source>
        <dbReference type="SAM" id="MobiDB-lite"/>
    </source>
</evidence>
<accession>A0A5A8CU00</accession>
<dbReference type="Proteomes" id="UP000325113">
    <property type="component" value="Unassembled WGS sequence"/>
</dbReference>
<feature type="region of interest" description="Disordered" evidence="1">
    <location>
        <begin position="119"/>
        <end position="191"/>
    </location>
</feature>
<evidence type="ECO:0000313" key="5">
    <source>
        <dbReference type="Proteomes" id="UP000325113"/>
    </source>
</evidence>
<keyword evidence="4" id="KW-1185">Reference proteome</keyword>
<dbReference type="EMBL" id="VLTM01000082">
    <property type="protein sequence ID" value="KAA0156473.1"/>
    <property type="molecule type" value="Genomic_DNA"/>
</dbReference>
<name>A0A5A8CU00_CAFRO</name>
<protein>
    <submittedName>
        <fullName evidence="3">Uncharacterized protein</fullName>
    </submittedName>
</protein>
<comment type="caution">
    <text evidence="3">The sequence shown here is derived from an EMBL/GenBank/DDBJ whole genome shotgun (WGS) entry which is preliminary data.</text>
</comment>
<reference evidence="4 5" key="1">
    <citation type="submission" date="2019-07" db="EMBL/GenBank/DDBJ databases">
        <title>Genomes of Cafeteria roenbergensis.</title>
        <authorList>
            <person name="Fischer M.G."/>
            <person name="Hackl T."/>
            <person name="Roman M."/>
        </authorList>
    </citation>
    <scope>NUCLEOTIDE SEQUENCE [LARGE SCALE GENOMIC DNA]</scope>
    <source>
        <strain evidence="3 4">BVI</strain>
        <strain evidence="2 5">Cflag</strain>
    </source>
</reference>
<sequence length="191" mass="20799">MVKTPSSTAHKRGKRMRVATRNIRFAGGRPAARQLVALEARECRLDAGSWRSAASEKAADKPELLSAMHKRMVEIEERCAMLERRQVAAQSSMKQGTRLLQSRVEGLQRRVDTSSSAVAAAGGVLRVPGQPAREPSRGTEPAGAPWTGSQDRVVAFIPTSALREAARAAPSMEDSRRARHGKPPQDQPQSR</sequence>
<organism evidence="3 4">
    <name type="scientific">Cafeteria roenbergensis</name>
    <name type="common">Marine flagellate</name>
    <dbReference type="NCBI Taxonomy" id="33653"/>
    <lineage>
        <taxon>Eukaryota</taxon>
        <taxon>Sar</taxon>
        <taxon>Stramenopiles</taxon>
        <taxon>Bigyra</taxon>
        <taxon>Opalozoa</taxon>
        <taxon>Bicosoecida</taxon>
        <taxon>Cafeteriaceae</taxon>
        <taxon>Cafeteria</taxon>
    </lineage>
</organism>
<proteinExistence type="predicted"/>
<dbReference type="EMBL" id="VLTN01000003">
    <property type="protein sequence ID" value="KAA0156622.1"/>
    <property type="molecule type" value="Genomic_DNA"/>
</dbReference>
<evidence type="ECO:0000313" key="4">
    <source>
        <dbReference type="Proteomes" id="UP000323011"/>
    </source>
</evidence>
<gene>
    <name evidence="3" type="ORF">FNF29_00733</name>
    <name evidence="2" type="ORF">FNF31_05904</name>
</gene>
<evidence type="ECO:0000313" key="2">
    <source>
        <dbReference type="EMBL" id="KAA0156473.1"/>
    </source>
</evidence>